<dbReference type="STRING" id="1618446.UV61_C0002G0038"/>
<dbReference type="Proteomes" id="UP000034050">
    <property type="component" value="Unassembled WGS sequence"/>
</dbReference>
<dbReference type="Pfam" id="PF00903">
    <property type="entry name" value="Glyoxalase"/>
    <property type="match status" value="1"/>
</dbReference>
<dbReference type="AlphaFoldDB" id="A0A0G1CPA2"/>
<dbReference type="PANTHER" id="PTHR36503">
    <property type="entry name" value="BLR2520 PROTEIN"/>
    <property type="match status" value="1"/>
</dbReference>
<dbReference type="Gene3D" id="3.10.180.10">
    <property type="entry name" value="2,3-Dihydroxybiphenyl 1,2-Dioxygenase, domain 1"/>
    <property type="match status" value="1"/>
</dbReference>
<dbReference type="PANTHER" id="PTHR36503:SF1">
    <property type="entry name" value="BLR2520 PROTEIN"/>
    <property type="match status" value="1"/>
</dbReference>
<organism evidence="2 3">
    <name type="scientific">Candidatus Gottesmanbacteria bacterium GW2011_GWB1_43_11</name>
    <dbReference type="NCBI Taxonomy" id="1618446"/>
    <lineage>
        <taxon>Bacteria</taxon>
        <taxon>Candidatus Gottesmaniibacteriota</taxon>
    </lineage>
</organism>
<protein>
    <recommendedName>
        <fullName evidence="1">VOC domain-containing protein</fullName>
    </recommendedName>
</protein>
<dbReference type="PROSITE" id="PS51819">
    <property type="entry name" value="VOC"/>
    <property type="match status" value="1"/>
</dbReference>
<sequence length="121" mass="13810">MINKLYAVCLLVENFEQSLTFYRDVLGLTMNSQDNKYADFKLGDTLLAIFEKNEAAAMFPKKYMTFGGGCVLAYQVDNVEKTCKKLQKKGIIIFEGPKTTPWGQKVAYFKDPDNTIWEITT</sequence>
<dbReference type="EMBL" id="LCFD01000002">
    <property type="protein sequence ID" value="KKS87317.1"/>
    <property type="molecule type" value="Genomic_DNA"/>
</dbReference>
<gene>
    <name evidence="2" type="ORF">UV61_C0002G0038</name>
</gene>
<dbReference type="InterPro" id="IPR029068">
    <property type="entry name" value="Glyas_Bleomycin-R_OHBP_Dase"/>
</dbReference>
<name>A0A0G1CPA2_9BACT</name>
<evidence type="ECO:0000259" key="1">
    <source>
        <dbReference type="PROSITE" id="PS51819"/>
    </source>
</evidence>
<accession>A0A0G1CPA2</accession>
<proteinExistence type="predicted"/>
<dbReference type="InterPro" id="IPR037523">
    <property type="entry name" value="VOC_core"/>
</dbReference>
<dbReference type="InterPro" id="IPR004360">
    <property type="entry name" value="Glyas_Fos-R_dOase_dom"/>
</dbReference>
<evidence type="ECO:0000313" key="2">
    <source>
        <dbReference type="EMBL" id="KKS87317.1"/>
    </source>
</evidence>
<evidence type="ECO:0000313" key="3">
    <source>
        <dbReference type="Proteomes" id="UP000034050"/>
    </source>
</evidence>
<feature type="domain" description="VOC" evidence="1">
    <location>
        <begin position="4"/>
        <end position="121"/>
    </location>
</feature>
<comment type="caution">
    <text evidence="2">The sequence shown here is derived from an EMBL/GenBank/DDBJ whole genome shotgun (WGS) entry which is preliminary data.</text>
</comment>
<reference evidence="2 3" key="1">
    <citation type="journal article" date="2015" name="Nature">
        <title>rRNA introns, odd ribosomes, and small enigmatic genomes across a large radiation of phyla.</title>
        <authorList>
            <person name="Brown C.T."/>
            <person name="Hug L.A."/>
            <person name="Thomas B.C."/>
            <person name="Sharon I."/>
            <person name="Castelle C.J."/>
            <person name="Singh A."/>
            <person name="Wilkins M.J."/>
            <person name="Williams K.H."/>
            <person name="Banfield J.F."/>
        </authorList>
    </citation>
    <scope>NUCLEOTIDE SEQUENCE [LARGE SCALE GENOMIC DNA]</scope>
</reference>
<dbReference type="SUPFAM" id="SSF54593">
    <property type="entry name" value="Glyoxalase/Bleomycin resistance protein/Dihydroxybiphenyl dioxygenase"/>
    <property type="match status" value="1"/>
</dbReference>